<evidence type="ECO:0000313" key="2">
    <source>
        <dbReference type="EMBL" id="EKU91155.1"/>
    </source>
</evidence>
<keyword evidence="1" id="KW-0472">Membrane</keyword>
<comment type="caution">
    <text evidence="2">The sequence shown here is derived from an EMBL/GenBank/DDBJ whole genome shotgun (WGS) entry which is preliminary data.</text>
</comment>
<feature type="transmembrane region" description="Helical" evidence="1">
    <location>
        <begin position="87"/>
        <end position="105"/>
    </location>
</feature>
<organism evidence="2 3">
    <name type="scientific">Bacteroides oleiciplenus YIT 12058</name>
    <dbReference type="NCBI Taxonomy" id="742727"/>
    <lineage>
        <taxon>Bacteria</taxon>
        <taxon>Pseudomonadati</taxon>
        <taxon>Bacteroidota</taxon>
        <taxon>Bacteroidia</taxon>
        <taxon>Bacteroidales</taxon>
        <taxon>Bacteroidaceae</taxon>
        <taxon>Bacteroides</taxon>
    </lineage>
</organism>
<keyword evidence="3" id="KW-1185">Reference proteome</keyword>
<reference evidence="2 3" key="1">
    <citation type="submission" date="2012-09" db="EMBL/GenBank/DDBJ databases">
        <title>The Genome Sequence of Bacteroides oleiciplenus YIT 12058.</title>
        <authorList>
            <consortium name="The Broad Institute Genome Sequencing Platform"/>
            <person name="Earl A."/>
            <person name="Ward D."/>
            <person name="Feldgarden M."/>
            <person name="Gevers D."/>
            <person name="Morotomi M."/>
            <person name="Walker B."/>
            <person name="Young S.K."/>
            <person name="Zeng Q."/>
            <person name="Gargeya S."/>
            <person name="Fitzgerald M."/>
            <person name="Haas B."/>
            <person name="Abouelleil A."/>
            <person name="Alvarado L."/>
            <person name="Arachchi H.M."/>
            <person name="Berlin A.M."/>
            <person name="Chapman S.B."/>
            <person name="Goldberg J."/>
            <person name="Griggs A."/>
            <person name="Gujja S."/>
            <person name="Hansen M."/>
            <person name="Howarth C."/>
            <person name="Imamovic A."/>
            <person name="Larimer J."/>
            <person name="McCowen C."/>
            <person name="Montmayeur A."/>
            <person name="Murphy C."/>
            <person name="Neiman D."/>
            <person name="Pearson M."/>
            <person name="Priest M."/>
            <person name="Roberts A."/>
            <person name="Saif S."/>
            <person name="Shea T."/>
            <person name="Sisk P."/>
            <person name="Sykes S."/>
            <person name="Wortman J."/>
            <person name="Nusbaum C."/>
            <person name="Birren B."/>
        </authorList>
    </citation>
    <scope>NUCLEOTIDE SEQUENCE [LARGE SCALE GENOMIC DNA]</scope>
    <source>
        <strain evidence="2 3">YIT 12058</strain>
    </source>
</reference>
<keyword evidence="1" id="KW-0812">Transmembrane</keyword>
<dbReference type="eggNOG" id="ENOG5030ZNE">
    <property type="taxonomic scope" value="Bacteria"/>
</dbReference>
<protein>
    <submittedName>
        <fullName evidence="2">Uncharacterized protein</fullName>
    </submittedName>
</protein>
<feature type="transmembrane region" description="Helical" evidence="1">
    <location>
        <begin position="140"/>
        <end position="162"/>
    </location>
</feature>
<accession>K9EPP7</accession>
<dbReference type="EMBL" id="ADLF01000008">
    <property type="protein sequence ID" value="EKU91155.1"/>
    <property type="molecule type" value="Genomic_DNA"/>
</dbReference>
<evidence type="ECO:0000313" key="3">
    <source>
        <dbReference type="Proteomes" id="UP000009872"/>
    </source>
</evidence>
<dbReference type="HOGENOM" id="CLU_1297750_0_0_10"/>
<feature type="transmembrane region" description="Helical" evidence="1">
    <location>
        <begin position="111"/>
        <end position="128"/>
    </location>
</feature>
<name>K9EPP7_9BACE</name>
<feature type="transmembrane region" description="Helical" evidence="1">
    <location>
        <begin position="182"/>
        <end position="203"/>
    </location>
</feature>
<gene>
    <name evidence="2" type="ORF">HMPREF9447_01345</name>
</gene>
<dbReference type="Proteomes" id="UP000009872">
    <property type="component" value="Unassembled WGS sequence"/>
</dbReference>
<proteinExistence type="predicted"/>
<evidence type="ECO:0000256" key="1">
    <source>
        <dbReference type="SAM" id="Phobius"/>
    </source>
</evidence>
<sequence length="221" mass="23849">MTTLDTVVMTEQNDIERYCRNCVSRDFVNGRGLVCKRTGAIPAFQGECESYQKDEELEKMAPTPKPEDYSAHVDREQLLAGENLSKAVLLGVLACIVGAVAWALVSISTGYQIGYMAIGVGFLVGIAMRQGKGVRPIFGIIGAALALVSCVMGDFFSIVGWVAKDNDVSFMEVLLNADYGEVMSVVVENIASMTIVFYGIALYEGYKLSFSAQKGPEGGKI</sequence>
<dbReference type="AlphaFoldDB" id="K9EPP7"/>
<keyword evidence="1" id="KW-1133">Transmembrane helix</keyword>
<dbReference type="PATRIC" id="fig|742727.4.peg.1363"/>
<dbReference type="STRING" id="742727.HMPREF9447_01345"/>